<evidence type="ECO:0000313" key="3">
    <source>
        <dbReference type="Proteomes" id="UP000184241"/>
    </source>
</evidence>
<evidence type="ECO:0000313" key="2">
    <source>
        <dbReference type="EMBL" id="SHI24985.1"/>
    </source>
</evidence>
<sequence>MNKIKIVTDSTADLPNNIILEKSIESLPLLINFGEESYLDGTEITRNVLFQKIREGNVFPTTAQVTPQRFYETYKKLLEDGYKIISIHLSSDMSGTYQSACIAKEMLGSEDIVVIDSRNVTAGLGLLVIKAAELVEQGLEIKDIKNEIERRIPHIRSSLAFESLEYLVKGGRLSKTAGTIGSVLGIKLILEVKDGKMAVKDKVRGSKKAVKIILEELEEYGYESGEPLMILDAENKEIYGALKEKLIEKNINFVEAEVGCTVGIHSGPGAAGIFFIPRGSIN</sequence>
<dbReference type="InterPro" id="IPR003797">
    <property type="entry name" value="DegV"/>
</dbReference>
<dbReference type="InterPro" id="IPR050270">
    <property type="entry name" value="DegV_domain_contain"/>
</dbReference>
<dbReference type="Gene3D" id="3.30.1180.10">
    <property type="match status" value="1"/>
</dbReference>
<dbReference type="Pfam" id="PF02645">
    <property type="entry name" value="DegV"/>
    <property type="match status" value="1"/>
</dbReference>
<evidence type="ECO:0000256" key="1">
    <source>
        <dbReference type="ARBA" id="ARBA00023121"/>
    </source>
</evidence>
<dbReference type="NCBIfam" id="TIGR00762">
    <property type="entry name" value="DegV"/>
    <property type="match status" value="1"/>
</dbReference>
<dbReference type="PANTHER" id="PTHR33434">
    <property type="entry name" value="DEGV DOMAIN-CONTAINING PROTEIN DR_1986-RELATED"/>
    <property type="match status" value="1"/>
</dbReference>
<organism evidence="2 3">
    <name type="scientific">Clostridium intestinale DSM 6191</name>
    <dbReference type="NCBI Taxonomy" id="1121320"/>
    <lineage>
        <taxon>Bacteria</taxon>
        <taxon>Bacillati</taxon>
        <taxon>Bacillota</taxon>
        <taxon>Clostridia</taxon>
        <taxon>Eubacteriales</taxon>
        <taxon>Clostridiaceae</taxon>
        <taxon>Clostridium</taxon>
    </lineage>
</organism>
<dbReference type="RefSeq" id="WP_073020833.1">
    <property type="nucleotide sequence ID" value="NZ_FQXU01000009.1"/>
</dbReference>
<keyword evidence="1" id="KW-0446">Lipid-binding</keyword>
<dbReference type="SUPFAM" id="SSF82549">
    <property type="entry name" value="DAK1/DegV-like"/>
    <property type="match status" value="1"/>
</dbReference>
<proteinExistence type="predicted"/>
<dbReference type="GO" id="GO:0008289">
    <property type="term" value="F:lipid binding"/>
    <property type="evidence" value="ECO:0007669"/>
    <property type="project" value="UniProtKB-KW"/>
</dbReference>
<name>A0A1M5ZKW4_9CLOT</name>
<dbReference type="PROSITE" id="PS51482">
    <property type="entry name" value="DEGV"/>
    <property type="match status" value="1"/>
</dbReference>
<dbReference type="EMBL" id="FQXU01000009">
    <property type="protein sequence ID" value="SHI24985.1"/>
    <property type="molecule type" value="Genomic_DNA"/>
</dbReference>
<dbReference type="AlphaFoldDB" id="A0A1M5ZKW4"/>
<gene>
    <name evidence="2" type="ORF">SAMN02745941_03097</name>
</gene>
<accession>A0A1M5ZKW4</accession>
<dbReference type="InterPro" id="IPR043168">
    <property type="entry name" value="DegV_C"/>
</dbReference>
<dbReference type="PANTHER" id="PTHR33434:SF2">
    <property type="entry name" value="FATTY ACID-BINDING PROTEIN TM_1468"/>
    <property type="match status" value="1"/>
</dbReference>
<dbReference type="Gene3D" id="3.40.50.10170">
    <property type="match status" value="1"/>
</dbReference>
<protein>
    <submittedName>
        <fullName evidence="2">EDD domain protein, DegV family</fullName>
    </submittedName>
</protein>
<dbReference type="Proteomes" id="UP000184241">
    <property type="component" value="Unassembled WGS sequence"/>
</dbReference>
<reference evidence="2 3" key="1">
    <citation type="submission" date="2016-11" db="EMBL/GenBank/DDBJ databases">
        <authorList>
            <person name="Jaros S."/>
            <person name="Januszkiewicz K."/>
            <person name="Wedrychowicz H."/>
        </authorList>
    </citation>
    <scope>NUCLEOTIDE SEQUENCE [LARGE SCALE GENOMIC DNA]</scope>
    <source>
        <strain evidence="2 3">DSM 6191</strain>
    </source>
</reference>